<dbReference type="Proteomes" id="UP000184480">
    <property type="component" value="Unassembled WGS sequence"/>
</dbReference>
<dbReference type="STRING" id="1346286.SAMN05444362_107116"/>
<evidence type="ECO:0000313" key="2">
    <source>
        <dbReference type="Proteomes" id="UP000184480"/>
    </source>
</evidence>
<proteinExistence type="predicted"/>
<keyword evidence="2" id="KW-1185">Reference proteome</keyword>
<gene>
    <name evidence="1" type="ORF">SAMN05444362_107116</name>
</gene>
<dbReference type="AlphaFoldDB" id="A0A1M5CCC0"/>
<dbReference type="PROSITE" id="PS51257">
    <property type="entry name" value="PROKAR_LIPOPROTEIN"/>
    <property type="match status" value="1"/>
</dbReference>
<accession>A0A1M5CCC0</accession>
<protein>
    <recommendedName>
        <fullName evidence="3">Lipoprotein</fullName>
    </recommendedName>
</protein>
<evidence type="ECO:0008006" key="3">
    <source>
        <dbReference type="Google" id="ProtNLM"/>
    </source>
</evidence>
<dbReference type="OrthoDB" id="946627at2"/>
<reference evidence="2" key="1">
    <citation type="submission" date="2016-11" db="EMBL/GenBank/DDBJ databases">
        <authorList>
            <person name="Varghese N."/>
            <person name="Submissions S."/>
        </authorList>
    </citation>
    <scope>NUCLEOTIDE SEQUENCE [LARGE SCALE GENOMIC DNA]</scope>
    <source>
        <strain evidence="2">DSM 27370</strain>
    </source>
</reference>
<dbReference type="EMBL" id="FQUC01000007">
    <property type="protein sequence ID" value="SHF52403.1"/>
    <property type="molecule type" value="Genomic_DNA"/>
</dbReference>
<sequence length="194" mass="22693">MRRHLSVFICILVACSCINKERAKEQEQPSEESIEIKDDTIPAVINVPEIPKETESTIIVDEDYYRRTLKSVKKPIVDPKKYHLETFTRLKDGQDQFTYYLLREVSFDSGFKTYLIAEDYDSEWACWLVNYTPDGKFIDALEVLYDNAEGAWQTSTLIDMHKPMIYVTRYDAYATPESRDEVIMITSTGKFEKR</sequence>
<name>A0A1M5CCC0_9BACT</name>
<dbReference type="RefSeq" id="WP_062179521.1">
    <property type="nucleotide sequence ID" value="NZ_BBXL01000007.1"/>
</dbReference>
<evidence type="ECO:0000313" key="1">
    <source>
        <dbReference type="EMBL" id="SHF52403.1"/>
    </source>
</evidence>
<organism evidence="1 2">
    <name type="scientific">Dysgonomonas macrotermitis</name>
    <dbReference type="NCBI Taxonomy" id="1346286"/>
    <lineage>
        <taxon>Bacteria</taxon>
        <taxon>Pseudomonadati</taxon>
        <taxon>Bacteroidota</taxon>
        <taxon>Bacteroidia</taxon>
        <taxon>Bacteroidales</taxon>
        <taxon>Dysgonomonadaceae</taxon>
        <taxon>Dysgonomonas</taxon>
    </lineage>
</organism>